<organism evidence="1 2">
    <name type="scientific">Nocardia aurantia</name>
    <dbReference type="NCBI Taxonomy" id="2585199"/>
    <lineage>
        <taxon>Bacteria</taxon>
        <taxon>Bacillati</taxon>
        <taxon>Actinomycetota</taxon>
        <taxon>Actinomycetes</taxon>
        <taxon>Mycobacteriales</taxon>
        <taxon>Nocardiaceae</taxon>
        <taxon>Nocardia</taxon>
    </lineage>
</organism>
<name>A0A7K0DVE1_9NOCA</name>
<evidence type="ECO:0000313" key="1">
    <source>
        <dbReference type="EMBL" id="MQY29750.1"/>
    </source>
</evidence>
<reference evidence="1 2" key="1">
    <citation type="submission" date="2019-10" db="EMBL/GenBank/DDBJ databases">
        <title>Nocardia macrotermitis sp. nov. and Nocardia aurantia sp. nov., isolated from the gut of fungus growing-termite Macrotermes natalensis.</title>
        <authorList>
            <person name="Benndorf R."/>
            <person name="Schwitalla J."/>
            <person name="Martin K."/>
            <person name="De Beer W."/>
            <person name="Kaster A.-K."/>
            <person name="Vollmers J."/>
            <person name="Poulsen M."/>
            <person name="Beemelmanns C."/>
        </authorList>
    </citation>
    <scope>NUCLEOTIDE SEQUENCE [LARGE SCALE GENOMIC DNA]</scope>
    <source>
        <strain evidence="1 2">RB56</strain>
    </source>
</reference>
<dbReference type="EMBL" id="WEGI01000012">
    <property type="protein sequence ID" value="MQY29750.1"/>
    <property type="molecule type" value="Genomic_DNA"/>
</dbReference>
<keyword evidence="2" id="KW-1185">Reference proteome</keyword>
<accession>A0A7K0DVE1</accession>
<protein>
    <recommendedName>
        <fullName evidence="3">NadR/Ttd14 AAA domain-containing protein</fullName>
    </recommendedName>
</protein>
<comment type="caution">
    <text evidence="1">The sequence shown here is derived from an EMBL/GenBank/DDBJ whole genome shotgun (WGS) entry which is preliminary data.</text>
</comment>
<evidence type="ECO:0008006" key="3">
    <source>
        <dbReference type="Google" id="ProtNLM"/>
    </source>
</evidence>
<gene>
    <name evidence="1" type="ORF">NRB56_53430</name>
</gene>
<proteinExistence type="predicted"/>
<dbReference type="Proteomes" id="UP000431401">
    <property type="component" value="Unassembled WGS sequence"/>
</dbReference>
<sequence length="232" mass="25445">MKDSPELRLAVTGASPDGKYTVTTALSLATGVPRISVPSESIAPSTERRLGDTVETPIRAFEARVDSEARAGTAFISDGSVLHEWAAAESLRRGRHRREWLWHPGSFPFRKFEESFLAAHASIVRRHACVAYDAVVHLRPEPAETDGDYAASQLTDRILVDALYPLPIPFLIVGGPAERILARITNLFALPLRMPLSEALSTASQSEALSTASDETWQDDFPTQQFSMKETA</sequence>
<evidence type="ECO:0000313" key="2">
    <source>
        <dbReference type="Proteomes" id="UP000431401"/>
    </source>
</evidence>
<dbReference type="AlphaFoldDB" id="A0A7K0DVE1"/>